<proteinExistence type="predicted"/>
<gene>
    <name evidence="1" type="ORF">TRIATDRAFT_297673</name>
</gene>
<accession>G9NJ38</accession>
<reference evidence="1 2" key="1">
    <citation type="journal article" date="2011" name="Genome Biol.">
        <title>Comparative genome sequence analysis underscores mycoparasitism as the ancestral life style of Trichoderma.</title>
        <authorList>
            <person name="Kubicek C.P."/>
            <person name="Herrera-Estrella A."/>
            <person name="Seidl-Seiboth V."/>
            <person name="Martinez D.A."/>
            <person name="Druzhinina I.S."/>
            <person name="Thon M."/>
            <person name="Zeilinger S."/>
            <person name="Casas-Flores S."/>
            <person name="Horwitz B.A."/>
            <person name="Mukherjee P.K."/>
            <person name="Mukherjee M."/>
            <person name="Kredics L."/>
            <person name="Alcaraz L.D."/>
            <person name="Aerts A."/>
            <person name="Antal Z."/>
            <person name="Atanasova L."/>
            <person name="Cervantes-Badillo M.G."/>
            <person name="Challacombe J."/>
            <person name="Chertkov O."/>
            <person name="McCluskey K."/>
            <person name="Coulpier F."/>
            <person name="Deshpande N."/>
            <person name="von Doehren H."/>
            <person name="Ebbole D.J."/>
            <person name="Esquivel-Naranjo E.U."/>
            <person name="Fekete E."/>
            <person name="Flipphi M."/>
            <person name="Glaser F."/>
            <person name="Gomez-Rodriguez E.Y."/>
            <person name="Gruber S."/>
            <person name="Han C."/>
            <person name="Henrissat B."/>
            <person name="Hermosa R."/>
            <person name="Hernandez-Onate M."/>
            <person name="Karaffa L."/>
            <person name="Kosti I."/>
            <person name="Le Crom S."/>
            <person name="Lindquist E."/>
            <person name="Lucas S."/>
            <person name="Luebeck M."/>
            <person name="Luebeck P.S."/>
            <person name="Margeot A."/>
            <person name="Metz B."/>
            <person name="Misra M."/>
            <person name="Nevalainen H."/>
            <person name="Omann M."/>
            <person name="Packer N."/>
            <person name="Perrone G."/>
            <person name="Uresti-Rivera E.E."/>
            <person name="Salamov A."/>
            <person name="Schmoll M."/>
            <person name="Seiboth B."/>
            <person name="Shapiro H."/>
            <person name="Sukno S."/>
            <person name="Tamayo-Ramos J.A."/>
            <person name="Tisch D."/>
            <person name="Wiest A."/>
            <person name="Wilkinson H.H."/>
            <person name="Zhang M."/>
            <person name="Coutinho P.M."/>
            <person name="Kenerley C.M."/>
            <person name="Monte E."/>
            <person name="Baker S.E."/>
            <person name="Grigoriev I.V."/>
        </authorList>
    </citation>
    <scope>NUCLEOTIDE SEQUENCE [LARGE SCALE GENOMIC DNA]</scope>
    <source>
        <strain evidence="2">ATCC 20476 / IMI 206040</strain>
    </source>
</reference>
<evidence type="ECO:0000313" key="1">
    <source>
        <dbReference type="EMBL" id="EHK48914.1"/>
    </source>
</evidence>
<name>G9NJ38_HYPAI</name>
<organism evidence="1 2">
    <name type="scientific">Hypocrea atroviridis (strain ATCC 20476 / IMI 206040)</name>
    <name type="common">Trichoderma atroviride</name>
    <dbReference type="NCBI Taxonomy" id="452589"/>
    <lineage>
        <taxon>Eukaryota</taxon>
        <taxon>Fungi</taxon>
        <taxon>Dikarya</taxon>
        <taxon>Ascomycota</taxon>
        <taxon>Pezizomycotina</taxon>
        <taxon>Sordariomycetes</taxon>
        <taxon>Hypocreomycetidae</taxon>
        <taxon>Hypocreales</taxon>
        <taxon>Hypocreaceae</taxon>
        <taxon>Trichoderma</taxon>
    </lineage>
</organism>
<comment type="caution">
    <text evidence="1">The sequence shown here is derived from an EMBL/GenBank/DDBJ whole genome shotgun (WGS) entry which is preliminary data.</text>
</comment>
<dbReference type="Proteomes" id="UP000005426">
    <property type="component" value="Unassembled WGS sequence"/>
</dbReference>
<keyword evidence="2" id="KW-1185">Reference proteome</keyword>
<dbReference type="HOGENOM" id="CLU_2671378_0_0_1"/>
<dbReference type="EMBL" id="ABDG02000017">
    <property type="protein sequence ID" value="EHK48914.1"/>
    <property type="molecule type" value="Genomic_DNA"/>
</dbReference>
<evidence type="ECO:0000313" key="2">
    <source>
        <dbReference type="Proteomes" id="UP000005426"/>
    </source>
</evidence>
<dbReference type="AlphaFoldDB" id="G9NJ38"/>
<protein>
    <submittedName>
        <fullName evidence="1">Uncharacterized protein</fullName>
    </submittedName>
</protein>
<sequence>MSRSVIGKGNEPLFFDVHFACFTPSLKCLFFPEHGACAATLYVKEDSMNQMFFLDSDENMLRHFQSLFSGRLFGL</sequence>